<evidence type="ECO:0000313" key="2">
    <source>
        <dbReference type="EMBL" id="MQY31865.1"/>
    </source>
</evidence>
<organism evidence="2 3">
    <name type="scientific">Nocardia aurantia</name>
    <dbReference type="NCBI Taxonomy" id="2585199"/>
    <lineage>
        <taxon>Bacteria</taxon>
        <taxon>Bacillati</taxon>
        <taxon>Actinomycetota</taxon>
        <taxon>Actinomycetes</taxon>
        <taxon>Mycobacteriales</taxon>
        <taxon>Nocardiaceae</taxon>
        <taxon>Nocardia</taxon>
    </lineage>
</organism>
<name>A0A7K0E1I7_9NOCA</name>
<dbReference type="Proteomes" id="UP000431401">
    <property type="component" value="Unassembled WGS sequence"/>
</dbReference>
<dbReference type="GO" id="GO:0016491">
    <property type="term" value="F:oxidoreductase activity"/>
    <property type="evidence" value="ECO:0007669"/>
    <property type="project" value="UniProtKB-KW"/>
</dbReference>
<dbReference type="RefSeq" id="WP_153349073.1">
    <property type="nucleotide sequence ID" value="NZ_WEGI01000024.1"/>
</dbReference>
<proteinExistence type="predicted"/>
<dbReference type="AlphaFoldDB" id="A0A7K0E1I7"/>
<reference evidence="2 3" key="1">
    <citation type="submission" date="2019-10" db="EMBL/GenBank/DDBJ databases">
        <title>Nocardia macrotermitis sp. nov. and Nocardia aurantia sp. nov., isolated from the gut of fungus growing-termite Macrotermes natalensis.</title>
        <authorList>
            <person name="Benndorf R."/>
            <person name="Schwitalla J."/>
            <person name="Martin K."/>
            <person name="De Beer W."/>
            <person name="Kaster A.-K."/>
            <person name="Vollmers J."/>
            <person name="Poulsen M."/>
            <person name="Beemelmanns C."/>
        </authorList>
    </citation>
    <scope>NUCLEOTIDE SEQUENCE [LARGE SCALE GENOMIC DNA]</scope>
    <source>
        <strain evidence="2 3">RB56</strain>
    </source>
</reference>
<protein>
    <submittedName>
        <fullName evidence="2">Putative oxidoreductase</fullName>
        <ecNumber evidence="2">1.-.-.-</ecNumber>
    </submittedName>
</protein>
<dbReference type="CDD" id="cd05233">
    <property type="entry name" value="SDR_c"/>
    <property type="match status" value="1"/>
</dbReference>
<dbReference type="Pfam" id="PF13561">
    <property type="entry name" value="adh_short_C2"/>
    <property type="match status" value="1"/>
</dbReference>
<dbReference type="OrthoDB" id="9804774at2"/>
<accession>A0A7K0E1I7</accession>
<dbReference type="Gene3D" id="3.40.50.720">
    <property type="entry name" value="NAD(P)-binding Rossmann-like Domain"/>
    <property type="match status" value="1"/>
</dbReference>
<gene>
    <name evidence="2" type="ORF">NRB56_74760</name>
</gene>
<dbReference type="EC" id="1.-.-.-" evidence="2"/>
<dbReference type="PRINTS" id="PR00080">
    <property type="entry name" value="SDRFAMILY"/>
</dbReference>
<dbReference type="PANTHER" id="PTHR43975:SF2">
    <property type="entry name" value="EG:BACR7A4.14 PROTEIN-RELATED"/>
    <property type="match status" value="1"/>
</dbReference>
<dbReference type="PANTHER" id="PTHR43975">
    <property type="entry name" value="ZGC:101858"/>
    <property type="match status" value="1"/>
</dbReference>
<dbReference type="SUPFAM" id="SSF51735">
    <property type="entry name" value="NAD(P)-binding Rossmann-fold domains"/>
    <property type="match status" value="1"/>
</dbReference>
<dbReference type="EMBL" id="WEGI01000024">
    <property type="protein sequence ID" value="MQY31865.1"/>
    <property type="molecule type" value="Genomic_DNA"/>
</dbReference>
<sequence length="256" mass="26833">MTDQRFAGKTVVITGAGSGIGAATARRLAAEGANIVAGARQRDRLDRLVDELGPDRSLAVTVDVTRRDDLDRLMHDAVGRFGRIDTLVASAGAGLSKPFPDTTIDDWHAMMSVHVDASFMTAQAVLPYLERTRGSIVHISSISGLGGDAGSTAYNTAKAAKINFTRSLAFDVGPAGVRVNTVAPGLTMDDALDEREPYRTWAARSTERQALPGHATPDDVAAAVAFLASPDARFLTGLVVPVDGGITAASGLPNFF</sequence>
<keyword evidence="1 2" id="KW-0560">Oxidoreductase</keyword>
<keyword evidence="3" id="KW-1185">Reference proteome</keyword>
<dbReference type="InterPro" id="IPR036291">
    <property type="entry name" value="NAD(P)-bd_dom_sf"/>
</dbReference>
<evidence type="ECO:0000256" key="1">
    <source>
        <dbReference type="ARBA" id="ARBA00023002"/>
    </source>
</evidence>
<dbReference type="InterPro" id="IPR002347">
    <property type="entry name" value="SDR_fam"/>
</dbReference>
<dbReference type="PRINTS" id="PR00081">
    <property type="entry name" value="GDHRDH"/>
</dbReference>
<dbReference type="FunFam" id="3.40.50.720:FF:000084">
    <property type="entry name" value="Short-chain dehydrogenase reductase"/>
    <property type="match status" value="1"/>
</dbReference>
<evidence type="ECO:0000313" key="3">
    <source>
        <dbReference type="Proteomes" id="UP000431401"/>
    </source>
</evidence>
<comment type="caution">
    <text evidence="2">The sequence shown here is derived from an EMBL/GenBank/DDBJ whole genome shotgun (WGS) entry which is preliminary data.</text>
</comment>